<gene>
    <name evidence="9" type="ORF">LOD99_4834</name>
</gene>
<feature type="compositionally biased region" description="Basic and acidic residues" evidence="7">
    <location>
        <begin position="269"/>
        <end position="292"/>
    </location>
</feature>
<keyword evidence="3" id="KW-0677">Repeat</keyword>
<name>A0AAV7JRG3_9METZ</name>
<comment type="subcellular location">
    <subcellularLocation>
        <location evidence="1">Nucleus</location>
    </subcellularLocation>
</comment>
<accession>A0AAV7JRG3</accession>
<keyword evidence="5" id="KW-0539">Nucleus</keyword>
<keyword evidence="10" id="KW-1185">Reference proteome</keyword>
<evidence type="ECO:0000256" key="5">
    <source>
        <dbReference type="ARBA" id="ARBA00023242"/>
    </source>
</evidence>
<dbReference type="PANTHER" id="PTHR23003:SF62">
    <property type="entry name" value="SERINE_ARGININE (SR)-TYPE SHUTTLING MRNA BINDING PROTEIN NPL3"/>
    <property type="match status" value="1"/>
</dbReference>
<dbReference type="Gene3D" id="3.30.70.330">
    <property type="match status" value="2"/>
</dbReference>
<feature type="domain" description="RRM" evidence="8">
    <location>
        <begin position="130"/>
        <end position="206"/>
    </location>
</feature>
<dbReference type="GO" id="GO:0005634">
    <property type="term" value="C:nucleus"/>
    <property type="evidence" value="ECO:0007669"/>
    <property type="project" value="UniProtKB-SubCell"/>
</dbReference>
<proteinExistence type="predicted"/>
<dbReference type="GO" id="GO:0003729">
    <property type="term" value="F:mRNA binding"/>
    <property type="evidence" value="ECO:0007669"/>
    <property type="project" value="TreeGrafter"/>
</dbReference>
<evidence type="ECO:0000256" key="1">
    <source>
        <dbReference type="ARBA" id="ARBA00004123"/>
    </source>
</evidence>
<dbReference type="GO" id="GO:0006397">
    <property type="term" value="P:mRNA processing"/>
    <property type="evidence" value="ECO:0007669"/>
    <property type="project" value="UniProtKB-KW"/>
</dbReference>
<feature type="compositionally biased region" description="Basic and acidic residues" evidence="7">
    <location>
        <begin position="453"/>
        <end position="465"/>
    </location>
</feature>
<keyword evidence="4 6" id="KW-0694">RNA-binding</keyword>
<dbReference type="InterPro" id="IPR050374">
    <property type="entry name" value="RRT5_SRSF_SR"/>
</dbReference>
<dbReference type="InterPro" id="IPR012677">
    <property type="entry name" value="Nucleotide-bd_a/b_plait_sf"/>
</dbReference>
<dbReference type="CDD" id="cd12338">
    <property type="entry name" value="RRM1_SRSF1_like"/>
    <property type="match status" value="1"/>
</dbReference>
<evidence type="ECO:0000256" key="6">
    <source>
        <dbReference type="PROSITE-ProRule" id="PRU00176"/>
    </source>
</evidence>
<feature type="compositionally biased region" description="Low complexity" evidence="7">
    <location>
        <begin position="408"/>
        <end position="427"/>
    </location>
</feature>
<dbReference type="Pfam" id="PF00076">
    <property type="entry name" value="RRM_1"/>
    <property type="match status" value="2"/>
</dbReference>
<evidence type="ECO:0000256" key="3">
    <source>
        <dbReference type="ARBA" id="ARBA00022737"/>
    </source>
</evidence>
<feature type="compositionally biased region" description="Basic and acidic residues" evidence="7">
    <location>
        <begin position="383"/>
        <end position="394"/>
    </location>
</feature>
<comment type="caution">
    <text evidence="9">The sequence shown here is derived from an EMBL/GenBank/DDBJ whole genome shotgun (WGS) entry which is preliminary data.</text>
</comment>
<dbReference type="PANTHER" id="PTHR23003">
    <property type="entry name" value="RNA RECOGNITION MOTIF RRM DOMAIN CONTAINING PROTEIN"/>
    <property type="match status" value="1"/>
</dbReference>
<dbReference type="PROSITE" id="PS50102">
    <property type="entry name" value="RRM"/>
    <property type="match status" value="2"/>
</dbReference>
<dbReference type="InterPro" id="IPR000504">
    <property type="entry name" value="RRM_dom"/>
</dbReference>
<organism evidence="9 10">
    <name type="scientific">Oopsacas minuta</name>
    <dbReference type="NCBI Taxonomy" id="111878"/>
    <lineage>
        <taxon>Eukaryota</taxon>
        <taxon>Metazoa</taxon>
        <taxon>Porifera</taxon>
        <taxon>Hexactinellida</taxon>
        <taxon>Hexasterophora</taxon>
        <taxon>Lyssacinosida</taxon>
        <taxon>Leucopsacidae</taxon>
        <taxon>Oopsacas</taxon>
    </lineage>
</organism>
<evidence type="ECO:0000259" key="8">
    <source>
        <dbReference type="PROSITE" id="PS50102"/>
    </source>
</evidence>
<evidence type="ECO:0000256" key="7">
    <source>
        <dbReference type="SAM" id="MobiDB-lite"/>
    </source>
</evidence>
<evidence type="ECO:0000313" key="10">
    <source>
        <dbReference type="Proteomes" id="UP001165289"/>
    </source>
</evidence>
<dbReference type="Proteomes" id="UP001165289">
    <property type="component" value="Unassembled WGS sequence"/>
</dbReference>
<feature type="region of interest" description="Disordered" evidence="7">
    <location>
        <begin position="206"/>
        <end position="471"/>
    </location>
</feature>
<feature type="compositionally biased region" description="Basic and acidic residues" evidence="7">
    <location>
        <begin position="90"/>
        <end position="101"/>
    </location>
</feature>
<feature type="domain" description="RRM" evidence="8">
    <location>
        <begin position="8"/>
        <end position="83"/>
    </location>
</feature>
<reference evidence="9 10" key="1">
    <citation type="journal article" date="2023" name="BMC Biol.">
        <title>The compact genome of the sponge Oopsacas minuta (Hexactinellida) is lacking key metazoan core genes.</title>
        <authorList>
            <person name="Santini S."/>
            <person name="Schenkelaars Q."/>
            <person name="Jourda C."/>
            <person name="Duchesne M."/>
            <person name="Belahbib H."/>
            <person name="Rocher C."/>
            <person name="Selva M."/>
            <person name="Riesgo A."/>
            <person name="Vervoort M."/>
            <person name="Leys S.P."/>
            <person name="Kodjabachian L."/>
            <person name="Le Bivic A."/>
            <person name="Borchiellini C."/>
            <person name="Claverie J.M."/>
            <person name="Renard E."/>
        </authorList>
    </citation>
    <scope>NUCLEOTIDE SEQUENCE [LARGE SCALE GENOMIC DNA]</scope>
    <source>
        <strain evidence="9">SPO-2</strain>
    </source>
</reference>
<feature type="region of interest" description="Disordered" evidence="7">
    <location>
        <begin position="85"/>
        <end position="129"/>
    </location>
</feature>
<dbReference type="InterPro" id="IPR035979">
    <property type="entry name" value="RBD_domain_sf"/>
</dbReference>
<protein>
    <submittedName>
        <fullName evidence="9">Serine/arginine-rich splicing factor 1 isoform X1</fullName>
    </submittedName>
</protein>
<sequence>MYSSAQNCKIYVGNLPDYIRPRDIEEVFWKFGRIRNVDLHDRSRGPPFAFVEFDDERGAEDAVHYRNGYDFEGYRLRVEAPRTPKYLSRPSRDRDPYDRLGDPWGYPPRSSRQLPPPRRRLRSSSRRGEFRVTVSGLPRSASWQDLKDHFREAGEIAYTDVSSDGTGVLEFSSRKAMDYAVKHFDDKKFRSHQGESSYIRVRVCRKSRKSLSRSRSRTRSRERRSHSRSKSRSPHRSKRSRSRERDDSRNRDKSEAKKRNRSSQSGSRRGRDSLDLSRENSLDSRDQDDSPRCKKPRKDCKRNRSDSLSSADDLKVHRKSRHERVREDSKGSVEDSSRENSIERSPSKSSDRSMKESASPVPNSQFAPEMSEERTPGVSPEVSPERQVHSKSESRASSPQDSSESRKSTPSSSPSGSPLGNSNSSSPEHNQETKDSSYSFTEGLNENGAEELEVAKGGELEKEDSLSDETQ</sequence>
<evidence type="ECO:0000256" key="2">
    <source>
        <dbReference type="ARBA" id="ARBA00022664"/>
    </source>
</evidence>
<keyword evidence="2" id="KW-0507">mRNA processing</keyword>
<dbReference type="SMART" id="SM00360">
    <property type="entry name" value="RRM"/>
    <property type="match status" value="2"/>
</dbReference>
<dbReference type="AlphaFoldDB" id="A0AAV7JRG3"/>
<evidence type="ECO:0000256" key="4">
    <source>
        <dbReference type="ARBA" id="ARBA00022884"/>
    </source>
</evidence>
<feature type="compositionally biased region" description="Basic residues" evidence="7">
    <location>
        <begin position="206"/>
        <end position="242"/>
    </location>
</feature>
<feature type="compositionally biased region" description="Basic and acidic residues" evidence="7">
    <location>
        <begin position="243"/>
        <end position="257"/>
    </location>
</feature>
<feature type="compositionally biased region" description="Basic and acidic residues" evidence="7">
    <location>
        <begin position="324"/>
        <end position="355"/>
    </location>
</feature>
<evidence type="ECO:0000313" key="9">
    <source>
        <dbReference type="EMBL" id="KAI6651583.1"/>
    </source>
</evidence>
<dbReference type="SUPFAM" id="SSF54928">
    <property type="entry name" value="RNA-binding domain, RBD"/>
    <property type="match status" value="1"/>
</dbReference>
<dbReference type="GO" id="GO:0005737">
    <property type="term" value="C:cytoplasm"/>
    <property type="evidence" value="ECO:0007669"/>
    <property type="project" value="TreeGrafter"/>
</dbReference>
<dbReference type="EMBL" id="JAKMXF010000302">
    <property type="protein sequence ID" value="KAI6651583.1"/>
    <property type="molecule type" value="Genomic_DNA"/>
</dbReference>